<dbReference type="Pfam" id="PF00745">
    <property type="entry name" value="GlutR_dimer"/>
    <property type="match status" value="1"/>
</dbReference>
<dbReference type="CDD" id="cd05213">
    <property type="entry name" value="NAD_bind_Glutamyl_tRNA_reduct"/>
    <property type="match status" value="1"/>
</dbReference>
<dbReference type="InterPro" id="IPR036453">
    <property type="entry name" value="GluRdtase_dimer_dom_sf"/>
</dbReference>
<dbReference type="NCBIfam" id="TIGR01035">
    <property type="entry name" value="hemA"/>
    <property type="match status" value="1"/>
</dbReference>
<sequence length="444" mass="49699">MHILVVSVNYRTAPVEFREKLTFQAAELEQAMTTLQNQKSVLENVIVSTCNRTEIYAVVDQLHTGRYYIKKFLADWFQLEIEEVAPYLTIFEQDGAIDHLFRVTCGLDSMVVGETQILGQIKDSFLEAQQVKATGTIFNELFKQVVTLAKRAHSETTIGESAMSVSYAAVELGKKIFGELTDCHVLILGAGKMGELALQNLYGSGARKVTVMNRTLTKAEVMAEKYMGHAKPLSELQCALLEADILISSTGASEYVITKEMMTKVEKMRSGRPLFMVDIAVPRDIDPAIDELEGSFLYDIDDLQGVVEANRTERLKEAEKIQFMIEEEIVLFKTWLSTLGVVPLIAALRDKALAIQSETMDSLERKIPNLSDRERKVISKHTKSIINQLLKDPILVAKEIAAEEGADEKLALFAKIFDLEMEDVESSAEEVEHKRAWTPSVPSL</sequence>
<evidence type="ECO:0000256" key="6">
    <source>
        <dbReference type="ARBA" id="ARBA00023244"/>
    </source>
</evidence>
<feature type="domain" description="Tetrapyrrole biosynthesis glutamyl-tRNA reductase dimerisation" evidence="11">
    <location>
        <begin position="322"/>
        <end position="419"/>
    </location>
</feature>
<dbReference type="InterPro" id="IPR015896">
    <property type="entry name" value="4pyrrol_synth_GluRdtase_dimer"/>
</dbReference>
<evidence type="ECO:0000256" key="3">
    <source>
        <dbReference type="ARBA" id="ARBA00012970"/>
    </source>
</evidence>
<comment type="function">
    <text evidence="8">Catalyzes the NADPH-dependent reduction of glutamyl-tRNA(Glu) to glutamate 1-semialdehyde (GSA).</text>
</comment>
<organism evidence="14 15">
    <name type="scientific">Bacillus paramobilis</name>
    <dbReference type="NCBI Taxonomy" id="2817477"/>
    <lineage>
        <taxon>Bacteria</taxon>
        <taxon>Bacillati</taxon>
        <taxon>Bacillota</taxon>
        <taxon>Bacilli</taxon>
        <taxon>Bacillales</taxon>
        <taxon>Bacillaceae</taxon>
        <taxon>Bacillus</taxon>
        <taxon>Bacillus cereus group</taxon>
    </lineage>
</organism>
<dbReference type="PROSITE" id="PS00747">
    <property type="entry name" value="GLUTR"/>
    <property type="match status" value="1"/>
</dbReference>
<keyword evidence="4 8" id="KW-0521">NADP</keyword>
<dbReference type="Pfam" id="PF01488">
    <property type="entry name" value="Shikimate_DH"/>
    <property type="match status" value="1"/>
</dbReference>
<dbReference type="EC" id="1.2.1.70" evidence="3 8"/>
<name>A0ABZ2VRK8_9BACI</name>
<evidence type="ECO:0000256" key="1">
    <source>
        <dbReference type="ARBA" id="ARBA00005059"/>
    </source>
</evidence>
<comment type="similarity">
    <text evidence="2 8 9">Belongs to the glutamyl-tRNA reductase family.</text>
</comment>
<reference evidence="14 15" key="1">
    <citation type="submission" date="2024-04" db="EMBL/GenBank/DDBJ databases">
        <title>Complete genome sequence of Bacillus mobilis strains derived from soil.</title>
        <authorList>
            <person name="Jung H."/>
            <person name="Choi S."/>
            <person name="Kim Y."/>
            <person name="Han J.A."/>
            <person name="Kim E.Y."/>
            <person name="Lee H.-S."/>
        </authorList>
    </citation>
    <scope>NUCLEOTIDE SEQUENCE [LARGE SCALE GENOMIC DNA]</scope>
    <source>
        <strain evidence="14 15">IMGN7</strain>
    </source>
</reference>
<dbReference type="Proteomes" id="UP001485505">
    <property type="component" value="Chromosome"/>
</dbReference>
<dbReference type="EMBL" id="CP151108">
    <property type="protein sequence ID" value="WZF31749.1"/>
    <property type="molecule type" value="Genomic_DNA"/>
</dbReference>
<dbReference type="PANTHER" id="PTHR43120">
    <property type="entry name" value="GLUTAMYL-TRNA REDUCTASE 1, CHLOROPLASTIC"/>
    <property type="match status" value="1"/>
</dbReference>
<feature type="domain" description="Quinate/shikimate 5-dehydrogenase/glutamyl-tRNA reductase" evidence="12">
    <location>
        <begin position="171"/>
        <end position="306"/>
    </location>
</feature>
<dbReference type="InterPro" id="IPR036343">
    <property type="entry name" value="GluRdtase_N_sf"/>
</dbReference>
<dbReference type="InterPro" id="IPR036291">
    <property type="entry name" value="NAD(P)-bd_dom_sf"/>
</dbReference>
<evidence type="ECO:0000256" key="2">
    <source>
        <dbReference type="ARBA" id="ARBA00005916"/>
    </source>
</evidence>
<evidence type="ECO:0000256" key="8">
    <source>
        <dbReference type="HAMAP-Rule" id="MF_00087"/>
    </source>
</evidence>
<dbReference type="HAMAP" id="MF_00087">
    <property type="entry name" value="Glu_tRNA_reductase"/>
    <property type="match status" value="1"/>
</dbReference>
<comment type="miscellaneous">
    <text evidence="8">During catalysis, the active site Cys acts as a nucleophile attacking the alpha-carbonyl group of tRNA-bound glutamate with the formation of a thioester intermediate between enzyme and glutamate, and the concomitant release of tRNA(Glu). The thioester intermediate is finally reduced by direct hydride transfer from NADPH, to form the product GSA.</text>
</comment>
<dbReference type="InterPro" id="IPR006151">
    <property type="entry name" value="Shikm_DH/Glu-tRNA_Rdtase"/>
</dbReference>
<evidence type="ECO:0000256" key="7">
    <source>
        <dbReference type="ARBA" id="ARBA00047464"/>
    </source>
</evidence>
<evidence type="ECO:0000313" key="14">
    <source>
        <dbReference type="EMBL" id="WZF31749.1"/>
    </source>
</evidence>
<accession>A0ABZ2VRK8</accession>
<evidence type="ECO:0000313" key="15">
    <source>
        <dbReference type="Proteomes" id="UP001485505"/>
    </source>
</evidence>
<evidence type="ECO:0000256" key="10">
    <source>
        <dbReference type="SAM" id="Coils"/>
    </source>
</evidence>
<keyword evidence="15" id="KW-1185">Reference proteome</keyword>
<dbReference type="InterPro" id="IPR015895">
    <property type="entry name" value="4pyrrol_synth_GluRdtase_N"/>
</dbReference>
<dbReference type="Gene3D" id="3.40.50.720">
    <property type="entry name" value="NAD(P)-binding Rossmann-like Domain"/>
    <property type="match status" value="1"/>
</dbReference>
<dbReference type="PIRSF" id="PIRSF000445">
    <property type="entry name" value="4pyrrol_synth_GluRdtase"/>
    <property type="match status" value="1"/>
</dbReference>
<feature type="binding site" evidence="8">
    <location>
        <position position="109"/>
    </location>
    <ligand>
        <name>substrate</name>
    </ligand>
</feature>
<dbReference type="RefSeq" id="WP_000547848.1">
    <property type="nucleotide sequence ID" value="NZ_BOQC01000083.1"/>
</dbReference>
<feature type="coiled-coil region" evidence="10">
    <location>
        <begin position="18"/>
        <end position="45"/>
    </location>
</feature>
<evidence type="ECO:0000259" key="13">
    <source>
        <dbReference type="Pfam" id="PF05201"/>
    </source>
</evidence>
<comment type="pathway">
    <text evidence="1 8 9">Porphyrin-containing compound metabolism; protoporphyrin-IX biosynthesis; 5-aminolevulinate from L-glutamyl-tRNA(Glu): step 1/2.</text>
</comment>
<dbReference type="GO" id="GO:0008883">
    <property type="term" value="F:glutamyl-tRNA reductase activity"/>
    <property type="evidence" value="ECO:0007669"/>
    <property type="project" value="UniProtKB-EC"/>
</dbReference>
<comment type="subunit">
    <text evidence="8">Homodimer.</text>
</comment>
<dbReference type="SUPFAM" id="SSF69742">
    <property type="entry name" value="Glutamyl tRNA-reductase catalytic, N-terminal domain"/>
    <property type="match status" value="1"/>
</dbReference>
<feature type="domain" description="Glutamyl-tRNA reductase N-terminal" evidence="13">
    <location>
        <begin position="6"/>
        <end position="156"/>
    </location>
</feature>
<evidence type="ECO:0000256" key="9">
    <source>
        <dbReference type="RuleBase" id="RU000584"/>
    </source>
</evidence>
<gene>
    <name evidence="8 14" type="primary">hemA</name>
    <name evidence="14" type="ORF">AABL52_05135</name>
</gene>
<dbReference type="Gene3D" id="3.30.460.30">
    <property type="entry name" value="Glutamyl-tRNA reductase, N-terminal domain"/>
    <property type="match status" value="1"/>
</dbReference>
<proteinExistence type="inferred from homology"/>
<dbReference type="SUPFAM" id="SSF69075">
    <property type="entry name" value="Glutamyl tRNA-reductase dimerization domain"/>
    <property type="match status" value="1"/>
</dbReference>
<comment type="catalytic activity">
    <reaction evidence="7 8 9">
        <text>(S)-4-amino-5-oxopentanoate + tRNA(Glu) + NADP(+) = L-glutamyl-tRNA(Glu) + NADPH + H(+)</text>
        <dbReference type="Rhea" id="RHEA:12344"/>
        <dbReference type="Rhea" id="RHEA-COMP:9663"/>
        <dbReference type="Rhea" id="RHEA-COMP:9680"/>
        <dbReference type="ChEBI" id="CHEBI:15378"/>
        <dbReference type="ChEBI" id="CHEBI:57501"/>
        <dbReference type="ChEBI" id="CHEBI:57783"/>
        <dbReference type="ChEBI" id="CHEBI:58349"/>
        <dbReference type="ChEBI" id="CHEBI:78442"/>
        <dbReference type="ChEBI" id="CHEBI:78520"/>
        <dbReference type="EC" id="1.2.1.70"/>
    </reaction>
</comment>
<evidence type="ECO:0000256" key="5">
    <source>
        <dbReference type="ARBA" id="ARBA00023002"/>
    </source>
</evidence>
<feature type="binding site" evidence="8">
    <location>
        <position position="120"/>
    </location>
    <ligand>
        <name>substrate</name>
    </ligand>
</feature>
<evidence type="ECO:0000256" key="4">
    <source>
        <dbReference type="ARBA" id="ARBA00022857"/>
    </source>
</evidence>
<dbReference type="InterPro" id="IPR018214">
    <property type="entry name" value="GluRdtase_CS"/>
</dbReference>
<comment type="domain">
    <text evidence="8">Possesses an unusual extended V-shaped dimeric structure with each monomer consisting of three distinct domains arranged along a curved 'spinal' alpha-helix. The N-terminal catalytic domain specifically recognizes the glutamate moiety of the substrate. The second domain is the NADPH-binding domain, and the third C-terminal domain is responsible for dimerization.</text>
</comment>
<feature type="binding site" evidence="8">
    <location>
        <begin position="114"/>
        <end position="116"/>
    </location>
    <ligand>
        <name>substrate</name>
    </ligand>
</feature>
<keyword evidence="6 8" id="KW-0627">Porphyrin biosynthesis</keyword>
<keyword evidence="10" id="KW-0175">Coiled coil</keyword>
<dbReference type="PANTHER" id="PTHR43120:SF1">
    <property type="entry name" value="GLUTAMYL-TRNA REDUCTASE 1, CHLOROPLASTIC"/>
    <property type="match status" value="1"/>
</dbReference>
<evidence type="ECO:0000259" key="11">
    <source>
        <dbReference type="Pfam" id="PF00745"/>
    </source>
</evidence>
<feature type="binding site" evidence="8">
    <location>
        <begin position="189"/>
        <end position="194"/>
    </location>
    <ligand>
        <name>NADP(+)</name>
        <dbReference type="ChEBI" id="CHEBI:58349"/>
    </ligand>
</feature>
<dbReference type="Pfam" id="PF05201">
    <property type="entry name" value="GlutR_N"/>
    <property type="match status" value="1"/>
</dbReference>
<keyword evidence="5 8" id="KW-0560">Oxidoreductase</keyword>
<evidence type="ECO:0000259" key="12">
    <source>
        <dbReference type="Pfam" id="PF01488"/>
    </source>
</evidence>
<protein>
    <recommendedName>
        <fullName evidence="3 8">Glutamyl-tRNA reductase</fullName>
        <shortName evidence="8">GluTR</shortName>
        <ecNumber evidence="3 8">1.2.1.70</ecNumber>
    </recommendedName>
</protein>
<dbReference type="InterPro" id="IPR000343">
    <property type="entry name" value="4pyrrol_synth_GluRdtase"/>
</dbReference>
<feature type="site" description="Important for activity" evidence="8">
    <location>
        <position position="99"/>
    </location>
</feature>
<feature type="binding site" evidence="8">
    <location>
        <begin position="49"/>
        <end position="52"/>
    </location>
    <ligand>
        <name>substrate</name>
    </ligand>
</feature>
<feature type="active site" description="Nucleophile" evidence="8">
    <location>
        <position position="50"/>
    </location>
</feature>
<dbReference type="SUPFAM" id="SSF51735">
    <property type="entry name" value="NAD(P)-binding Rossmann-fold domains"/>
    <property type="match status" value="1"/>
</dbReference>